<sequence length="267" mass="27037">MRTVSASLSTIFASALLLAASASAQINGQIASVDSASSYCFFLPPVLGGDIAANEDRAIAFCNAPNAKAPGAKIFPEGFVTSVHFATGPEWIQVSGQIDPTKYQLNPCDAGGQYDIKAPVGATCAGYAFFVNVIEPMDGIYGMRCCKNKPDCDVTHSTYGARRIFGATTDFSGPAPDGNLPAAANCVNGTLPSGSPSAPTQSVPTTKAPSGNPMAPTPSTPAPKSSASQHSAAAASSTAIPYSSASSSQIMMFATTVVVSVAGLVLA</sequence>
<name>A0A9P6UC02_9FUNG</name>
<feature type="compositionally biased region" description="Low complexity" evidence="1">
    <location>
        <begin position="222"/>
        <end position="232"/>
    </location>
</feature>
<dbReference type="AlphaFoldDB" id="A0A9P6UC02"/>
<evidence type="ECO:0000256" key="2">
    <source>
        <dbReference type="SAM" id="SignalP"/>
    </source>
</evidence>
<evidence type="ECO:0000313" key="4">
    <source>
        <dbReference type="Proteomes" id="UP000807716"/>
    </source>
</evidence>
<organism evidence="3 4">
    <name type="scientific">Actinomortierella ambigua</name>
    <dbReference type="NCBI Taxonomy" id="1343610"/>
    <lineage>
        <taxon>Eukaryota</taxon>
        <taxon>Fungi</taxon>
        <taxon>Fungi incertae sedis</taxon>
        <taxon>Mucoromycota</taxon>
        <taxon>Mortierellomycotina</taxon>
        <taxon>Mortierellomycetes</taxon>
        <taxon>Mortierellales</taxon>
        <taxon>Mortierellaceae</taxon>
        <taxon>Actinomortierella</taxon>
    </lineage>
</organism>
<feature type="region of interest" description="Disordered" evidence="1">
    <location>
        <begin position="191"/>
        <end position="232"/>
    </location>
</feature>
<feature type="chain" id="PRO_5040412657" evidence="2">
    <location>
        <begin position="25"/>
        <end position="267"/>
    </location>
</feature>
<proteinExistence type="predicted"/>
<protein>
    <submittedName>
        <fullName evidence="3">Uncharacterized protein</fullName>
    </submittedName>
</protein>
<gene>
    <name evidence="3" type="ORF">DFQ27_005956</name>
</gene>
<dbReference type="Proteomes" id="UP000807716">
    <property type="component" value="Unassembled WGS sequence"/>
</dbReference>
<keyword evidence="4" id="KW-1185">Reference proteome</keyword>
<feature type="compositionally biased region" description="Polar residues" evidence="1">
    <location>
        <begin position="191"/>
        <end position="209"/>
    </location>
</feature>
<accession>A0A9P6UC02</accession>
<comment type="caution">
    <text evidence="3">The sequence shown here is derived from an EMBL/GenBank/DDBJ whole genome shotgun (WGS) entry which is preliminary data.</text>
</comment>
<dbReference type="EMBL" id="JAAAJB010000043">
    <property type="protein sequence ID" value="KAG0268716.1"/>
    <property type="molecule type" value="Genomic_DNA"/>
</dbReference>
<evidence type="ECO:0000256" key="1">
    <source>
        <dbReference type="SAM" id="MobiDB-lite"/>
    </source>
</evidence>
<feature type="signal peptide" evidence="2">
    <location>
        <begin position="1"/>
        <end position="24"/>
    </location>
</feature>
<evidence type="ECO:0000313" key="3">
    <source>
        <dbReference type="EMBL" id="KAG0268716.1"/>
    </source>
</evidence>
<reference evidence="3" key="1">
    <citation type="journal article" date="2020" name="Fungal Divers.">
        <title>Resolving the Mortierellaceae phylogeny through synthesis of multi-gene phylogenetics and phylogenomics.</title>
        <authorList>
            <person name="Vandepol N."/>
            <person name="Liber J."/>
            <person name="Desiro A."/>
            <person name="Na H."/>
            <person name="Kennedy M."/>
            <person name="Barry K."/>
            <person name="Grigoriev I.V."/>
            <person name="Miller A.N."/>
            <person name="O'Donnell K."/>
            <person name="Stajich J.E."/>
            <person name="Bonito G."/>
        </authorList>
    </citation>
    <scope>NUCLEOTIDE SEQUENCE</scope>
    <source>
        <strain evidence="3">BC1065</strain>
    </source>
</reference>
<keyword evidence="2" id="KW-0732">Signal</keyword>
<dbReference type="OrthoDB" id="3044029at2759"/>